<keyword evidence="4" id="KW-1185">Reference proteome</keyword>
<dbReference type="Pfam" id="PF00079">
    <property type="entry name" value="Serpin"/>
    <property type="match status" value="1"/>
</dbReference>
<dbReference type="InterPro" id="IPR023796">
    <property type="entry name" value="Serpin_dom"/>
</dbReference>
<dbReference type="Gene3D" id="2.30.39.10">
    <property type="entry name" value="Alpha-1-antitrypsin, domain 1"/>
    <property type="match status" value="1"/>
</dbReference>
<dbReference type="OMA" id="QDENMNI"/>
<dbReference type="Proteomes" id="UP000887565">
    <property type="component" value="Unplaced"/>
</dbReference>
<protein>
    <submittedName>
        <fullName evidence="5">Serpin domain-containing protein</fullName>
    </submittedName>
</protein>
<feature type="domain" description="Serpin" evidence="3">
    <location>
        <begin position="1"/>
        <end position="157"/>
    </location>
</feature>
<sequence length="157" mass="18203">MLLVNALYFKGAWEDKFYETATNKQDFYVSENWKVQVDMMRLTEDKSYYEDQEVQVLELGYLESQVSMMIILPKVKNGLQNVLQGMDGRRLSRLVESVRAQNVIIELPKFKMENSFNLNDALKKLGLSEAFSDNANFSKMTATNVKISRVVHKSFIK</sequence>
<organism evidence="4 5">
    <name type="scientific">Romanomermis culicivorax</name>
    <name type="common">Nematode worm</name>
    <dbReference type="NCBI Taxonomy" id="13658"/>
    <lineage>
        <taxon>Eukaryota</taxon>
        <taxon>Metazoa</taxon>
        <taxon>Ecdysozoa</taxon>
        <taxon>Nematoda</taxon>
        <taxon>Enoplea</taxon>
        <taxon>Dorylaimia</taxon>
        <taxon>Mermithida</taxon>
        <taxon>Mermithoidea</taxon>
        <taxon>Mermithidae</taxon>
        <taxon>Romanomermis</taxon>
    </lineage>
</organism>
<dbReference type="PANTHER" id="PTHR11461">
    <property type="entry name" value="SERINE PROTEASE INHIBITOR, SERPIN"/>
    <property type="match status" value="1"/>
</dbReference>
<dbReference type="InterPro" id="IPR042185">
    <property type="entry name" value="Serpin_sf_2"/>
</dbReference>
<evidence type="ECO:0000259" key="3">
    <source>
        <dbReference type="SMART" id="SM00093"/>
    </source>
</evidence>
<proteinExistence type="inferred from homology"/>
<evidence type="ECO:0000256" key="2">
    <source>
        <dbReference type="RuleBase" id="RU000411"/>
    </source>
</evidence>
<evidence type="ECO:0000313" key="5">
    <source>
        <dbReference type="WBParaSite" id="nRc.2.0.1.t27812-RA"/>
    </source>
</evidence>
<dbReference type="GO" id="GO:0004867">
    <property type="term" value="F:serine-type endopeptidase inhibitor activity"/>
    <property type="evidence" value="ECO:0007669"/>
    <property type="project" value="InterPro"/>
</dbReference>
<name>A0A915JNZ4_ROMCU</name>
<dbReference type="InterPro" id="IPR000215">
    <property type="entry name" value="Serpin_fam"/>
</dbReference>
<evidence type="ECO:0000313" key="4">
    <source>
        <dbReference type="Proteomes" id="UP000887565"/>
    </source>
</evidence>
<dbReference type="GO" id="GO:0005615">
    <property type="term" value="C:extracellular space"/>
    <property type="evidence" value="ECO:0007669"/>
    <property type="project" value="InterPro"/>
</dbReference>
<comment type="similarity">
    <text evidence="1 2">Belongs to the serpin family.</text>
</comment>
<evidence type="ECO:0000256" key="1">
    <source>
        <dbReference type="ARBA" id="ARBA00009500"/>
    </source>
</evidence>
<dbReference type="PANTHER" id="PTHR11461:SF211">
    <property type="entry name" value="GH10112P-RELATED"/>
    <property type="match status" value="1"/>
</dbReference>
<dbReference type="SMART" id="SM00093">
    <property type="entry name" value="SERPIN"/>
    <property type="match status" value="1"/>
</dbReference>
<dbReference type="SUPFAM" id="SSF56574">
    <property type="entry name" value="Serpins"/>
    <property type="match status" value="1"/>
</dbReference>
<accession>A0A915JNZ4</accession>
<dbReference type="WBParaSite" id="nRc.2.0.1.t27812-RA">
    <property type="protein sequence ID" value="nRc.2.0.1.t27812-RA"/>
    <property type="gene ID" value="nRc.2.0.1.g27812"/>
</dbReference>
<dbReference type="AlphaFoldDB" id="A0A915JNZ4"/>
<reference evidence="5" key="1">
    <citation type="submission" date="2022-11" db="UniProtKB">
        <authorList>
            <consortium name="WormBaseParasite"/>
        </authorList>
    </citation>
    <scope>IDENTIFICATION</scope>
</reference>
<dbReference type="InterPro" id="IPR036186">
    <property type="entry name" value="Serpin_sf"/>
</dbReference>